<keyword evidence="1" id="KW-0175">Coiled coil</keyword>
<feature type="coiled-coil region" evidence="1">
    <location>
        <begin position="1834"/>
        <end position="1875"/>
    </location>
</feature>
<feature type="coiled-coil region" evidence="1">
    <location>
        <begin position="867"/>
        <end position="929"/>
    </location>
</feature>
<feature type="coiled-coil region" evidence="1">
    <location>
        <begin position="1051"/>
        <end position="1197"/>
    </location>
</feature>
<organism evidence="3 4">
    <name type="scientific">Quillaja saponaria</name>
    <name type="common">Soap bark tree</name>
    <dbReference type="NCBI Taxonomy" id="32244"/>
    <lineage>
        <taxon>Eukaryota</taxon>
        <taxon>Viridiplantae</taxon>
        <taxon>Streptophyta</taxon>
        <taxon>Embryophyta</taxon>
        <taxon>Tracheophyta</taxon>
        <taxon>Spermatophyta</taxon>
        <taxon>Magnoliopsida</taxon>
        <taxon>eudicotyledons</taxon>
        <taxon>Gunneridae</taxon>
        <taxon>Pentapetalae</taxon>
        <taxon>rosids</taxon>
        <taxon>fabids</taxon>
        <taxon>Fabales</taxon>
        <taxon>Quillajaceae</taxon>
        <taxon>Quillaja</taxon>
    </lineage>
</organism>
<dbReference type="EMBL" id="JARAOO010000009">
    <property type="protein sequence ID" value="KAJ7957644.1"/>
    <property type="molecule type" value="Genomic_DNA"/>
</dbReference>
<protein>
    <submittedName>
        <fullName evidence="3">Golgin subfamily B member 1-like isoform X1</fullName>
    </submittedName>
</protein>
<feature type="coiled-coil region" evidence="1">
    <location>
        <begin position="958"/>
        <end position="1006"/>
    </location>
</feature>
<dbReference type="KEGG" id="qsa:O6P43_023921"/>
<keyword evidence="4" id="KW-1185">Reference proteome</keyword>
<feature type="coiled-coil region" evidence="1">
    <location>
        <begin position="1620"/>
        <end position="1668"/>
    </location>
</feature>
<feature type="coiled-coil region" evidence="1">
    <location>
        <begin position="346"/>
        <end position="380"/>
    </location>
</feature>
<dbReference type="PANTHER" id="PTHR43939:SF68">
    <property type="entry name" value="CENTROSOMAL PROTEIN OF 290 KDA-LIKE"/>
    <property type="match status" value="1"/>
</dbReference>
<name>A0AAD7PJY8_QUISA</name>
<dbReference type="Proteomes" id="UP001163823">
    <property type="component" value="Chromosome 9"/>
</dbReference>
<sequence>MDNGISRGGEQGDPDEERAIEDAGREDMFVDCPDELIAVDGRNVDSKEAVAAEENWGENHVLQQQSRFNETENGIPDGYPTNRVEQLQSMLGKTVGEKESIAQEYQVEERETLAKGVFSLHCQLKALNGQQPLLGGNDENLIDRLHKAEVGDKEEDIQVADISLKEMINECLQFLKTTSEEHLQTQATIRELHSILFMKDQEIEDLSSKVTEFSVSNDVVASYVNSVQRSVEVSPESQLEKVQHIEAVTDRTLASLMSLVDQEQLVDASVSGKVIHIEKGTSLLIEKYNQILFEINQLGQSLFEVGVDIREQDHMTIFGSARVQLLDLKRKEVDLIEKLGHLEDRNQKLVEQIDKESMMLETLNAELGKIKMELQQEKVKSVNTKEKLGMAVTKGKALVQQRDFLKHSLADKTTELEKCLTELQEKSSALEAAELTKDELLQTESMVASLQKTLSQSNMIIEEVEEILFHTSLPEELQSLDTVERFRWLVEDRNVLKGVFLEFNKLKDALALIDLPDTVSSSNLESQINWLAESCCRANDKLIVLQHETSATREAAHNEIDRLNASLSVELQEKDYLQTELIDLKWKYEEIVGKNHHISLERDQIVKMLLELSGLEMEDQGFDLSSSDIFMVINKCFQAIKEKTIPLSGSLNIDADFFERILSVLYIRDQELKLCEDILEEEKPIRLQVNELSNELKVAYEELLALKEMKGSLQKDLERSDDKSSVLREKLSMAVKKGKGLVQDRENLKALLNEKNSEIEQLKLDLQKQESAVAECKDQIIRLSTDVESIPKLEAKLVALKGERDQFEQFLLESNKMLQRMIEAIDGVVLPGDSVNEEPGEKVRWLAEFFSKSQHAEQEFGRLKEKAETLGSKLAEAQATVRSLEESLADAQNNISELIEAKKELELGKENVEQELQRVKEEVSSLTIKFAKNCMVTRSLEDALSLAEKDISVLCNEKEEALVSKAAAEVELEKVKEEAATQTSKLAEASKIIKSLENALSQAKTTKLADAIDGIVLPDDSVNEEPAEKVRWLSEFFSKSQDAKILADQEFAQLKDEADTLGSKLAEAQETVRSLEESLADAQINISELVEEKKELELGKENVEQELQRVKEEVSSLTIKFAEACLITKSLEDALSLAEKDISVLSNEKEEAIISRAAAEVELEKVKEEAATQTSKLAEASKTIKSLENALSQAKTSKLAEAIDGIILPDDSLNEKPAEKVRWLSEFFSKSQDAKVLAEQEFAQLKDEAETLGSKLAEAQATVRYLEESLADAQNNTSELVEAKKELELGKENVEQELQRVKEEVSSLTIKFAEACMTTKSLEDALSLAEKDISVLCNEKDEVVVSRAAAEVKLEKVKEEAATQTSELAEASRAIKSLENALSLTEGTVTSLTEQYNGAQVVKFNMENELKKLQEEAVSQTVKLVDAYATIKSLEDALLKAQDDISVLEGEKRSASEEILSLNSKLSACMDELSGKSDSLKSNSVELIGHLDDLQMLMKDDNLLFKIKECFEKKLESLRNMDFILRNIRDHIVYMIPKDPQTHVLMEDDLYGEKDFSGGLEKFDVEVYSVEINDSDTDDISSYLGKNLEGFHLRRKTIADKFDGFSYFIDEYISAILGKLMAAKNDIATMYKHMEALKEQVRCTEIYKQDLENIIAMLENNVKVIMSACTDATKELQFEVGNEKYYLSPSSILEHENLKYGADAHQQRLDGSKYNGAVEKLITATKEVQALIKVFERRHDVATGTIEDLQGKLKETQAASEKFAEERDLNQNRVSQLESEIQVLQNSCSELRLNLDGYHAKEEKLKEREADLSSLYSTMLSKEQETQNSFLSVVTGLQHRISSLSDDKEELQSTLGKQALEIEHLKKEIENSNRNWVDSEKHAMAMFLEYENSKSKVLELGNKLLGSQKVVDELTTHVELLEGSLQERNSHPEIVQERSIFEAPTLPTGSEISEVEDVGSLVKKTTSPVQSAAHVRNMRKGSSDHLALDIDLESDRLINNLDSDEDKGHLFKSLNTSGLIPKQGKLIADQFDGIWVSGGRVLMSRPRARLGVIAYCLLLHVWLLGTIL</sequence>
<evidence type="ECO:0000313" key="3">
    <source>
        <dbReference type="EMBL" id="KAJ7957644.1"/>
    </source>
</evidence>
<feature type="compositionally biased region" description="Gly residues" evidence="2">
    <location>
        <begin position="1"/>
        <end position="11"/>
    </location>
</feature>
<gene>
    <name evidence="3" type="ORF">O6P43_023921</name>
</gene>
<feature type="coiled-coil region" evidence="1">
    <location>
        <begin position="1746"/>
        <end position="1808"/>
    </location>
</feature>
<proteinExistence type="predicted"/>
<feature type="coiled-coil region" evidence="1">
    <location>
        <begin position="1347"/>
        <end position="1465"/>
    </location>
</feature>
<evidence type="ECO:0000256" key="1">
    <source>
        <dbReference type="SAM" id="Coils"/>
    </source>
</evidence>
<feature type="coiled-coil region" evidence="1">
    <location>
        <begin position="416"/>
        <end position="443"/>
    </location>
</feature>
<evidence type="ECO:0000256" key="2">
    <source>
        <dbReference type="SAM" id="MobiDB-lite"/>
    </source>
</evidence>
<feature type="coiled-coil region" evidence="1">
    <location>
        <begin position="741"/>
        <end position="779"/>
    </location>
</feature>
<accession>A0AAD7PJY8</accession>
<evidence type="ECO:0000313" key="4">
    <source>
        <dbReference type="Proteomes" id="UP001163823"/>
    </source>
</evidence>
<comment type="caution">
    <text evidence="3">The sequence shown here is derived from an EMBL/GenBank/DDBJ whole genome shotgun (WGS) entry which is preliminary data.</text>
</comment>
<dbReference type="PANTHER" id="PTHR43939">
    <property type="entry name" value="COILED-COIL DOMAIN-CONTAINING PROTEIN 158"/>
    <property type="match status" value="1"/>
</dbReference>
<reference evidence="3" key="1">
    <citation type="journal article" date="2023" name="Science">
        <title>Elucidation of the pathway for biosynthesis of saponin adjuvants from the soapbark tree.</title>
        <authorList>
            <person name="Reed J."/>
            <person name="Orme A."/>
            <person name="El-Demerdash A."/>
            <person name="Owen C."/>
            <person name="Martin L.B.B."/>
            <person name="Misra R.C."/>
            <person name="Kikuchi S."/>
            <person name="Rejzek M."/>
            <person name="Martin A.C."/>
            <person name="Harkess A."/>
            <person name="Leebens-Mack J."/>
            <person name="Louveau T."/>
            <person name="Stephenson M.J."/>
            <person name="Osbourn A."/>
        </authorList>
    </citation>
    <scope>NUCLEOTIDE SEQUENCE</scope>
    <source>
        <strain evidence="3">S10</strain>
    </source>
</reference>
<feature type="region of interest" description="Disordered" evidence="2">
    <location>
        <begin position="1"/>
        <end position="26"/>
    </location>
</feature>
<feature type="coiled-coil region" evidence="1">
    <location>
        <begin position="1235"/>
        <end position="1311"/>
    </location>
</feature>